<comment type="catalytic activity">
    <reaction evidence="1">
        <text>ATP + protein L-histidine = ADP + protein N-phospho-L-histidine.</text>
        <dbReference type="EC" id="2.7.13.3"/>
    </reaction>
</comment>
<dbReference type="Proteomes" id="UP000663722">
    <property type="component" value="Chromosome"/>
</dbReference>
<dbReference type="Pfam" id="PF01627">
    <property type="entry name" value="Hpt"/>
    <property type="match status" value="1"/>
</dbReference>
<evidence type="ECO:0000256" key="4">
    <source>
        <dbReference type="ARBA" id="ARBA00022475"/>
    </source>
</evidence>
<keyword evidence="4" id="KW-1003">Cell membrane</keyword>
<evidence type="ECO:0000256" key="13">
    <source>
        <dbReference type="ARBA" id="ARBA00023136"/>
    </source>
</evidence>
<dbReference type="CDD" id="cd16922">
    <property type="entry name" value="HATPase_EvgS-ArcB-TorS-like"/>
    <property type="match status" value="1"/>
</dbReference>
<keyword evidence="23" id="KW-1185">Reference proteome</keyword>
<evidence type="ECO:0000256" key="16">
    <source>
        <dbReference type="PROSITE-ProRule" id="PRU00110"/>
    </source>
</evidence>
<dbReference type="GO" id="GO:0005886">
    <property type="term" value="C:plasma membrane"/>
    <property type="evidence" value="ECO:0007669"/>
    <property type="project" value="UniProtKB-SubCell"/>
</dbReference>
<dbReference type="SUPFAM" id="SSF55874">
    <property type="entry name" value="ATPase domain of HSP90 chaperone/DNA topoisomerase II/histidine kinase"/>
    <property type="match status" value="1"/>
</dbReference>
<dbReference type="InterPro" id="IPR036890">
    <property type="entry name" value="HATPase_C_sf"/>
</dbReference>
<keyword evidence="6" id="KW-0808">Transferase</keyword>
<dbReference type="AlphaFoldDB" id="A0A975BFT5"/>
<dbReference type="CDD" id="cd00088">
    <property type="entry name" value="HPT"/>
    <property type="match status" value="1"/>
</dbReference>
<dbReference type="SMART" id="SM00073">
    <property type="entry name" value="HPT"/>
    <property type="match status" value="1"/>
</dbReference>
<evidence type="ECO:0000256" key="18">
    <source>
        <dbReference type="SAM" id="Coils"/>
    </source>
</evidence>
<keyword evidence="7" id="KW-0812">Transmembrane</keyword>
<evidence type="ECO:0000256" key="8">
    <source>
        <dbReference type="ARBA" id="ARBA00022741"/>
    </source>
</evidence>
<organism evidence="22 23">
    <name type="scientific">Desulfonema magnum</name>
    <dbReference type="NCBI Taxonomy" id="45655"/>
    <lineage>
        <taxon>Bacteria</taxon>
        <taxon>Pseudomonadati</taxon>
        <taxon>Thermodesulfobacteriota</taxon>
        <taxon>Desulfobacteria</taxon>
        <taxon>Desulfobacterales</taxon>
        <taxon>Desulfococcaceae</taxon>
        <taxon>Desulfonema</taxon>
    </lineage>
</organism>
<dbReference type="PROSITE" id="PS50110">
    <property type="entry name" value="RESPONSE_REGULATORY"/>
    <property type="match status" value="3"/>
</dbReference>
<dbReference type="PROSITE" id="PS50109">
    <property type="entry name" value="HIS_KIN"/>
    <property type="match status" value="1"/>
</dbReference>
<dbReference type="InterPro" id="IPR036641">
    <property type="entry name" value="HPT_dom_sf"/>
</dbReference>
<evidence type="ECO:0000256" key="17">
    <source>
        <dbReference type="PROSITE-ProRule" id="PRU00169"/>
    </source>
</evidence>
<dbReference type="CDD" id="cd00082">
    <property type="entry name" value="HisKA"/>
    <property type="match status" value="1"/>
</dbReference>
<evidence type="ECO:0000256" key="1">
    <source>
        <dbReference type="ARBA" id="ARBA00000085"/>
    </source>
</evidence>
<accession>A0A975BFT5</accession>
<feature type="modified residue" description="4-aspartylphosphate" evidence="17">
    <location>
        <position position="114"/>
    </location>
</feature>
<reference evidence="22" key="1">
    <citation type="journal article" date="2021" name="Microb. Physiol.">
        <title>Proteogenomic Insights into the Physiology of Marine, Sulfate-Reducing, Filamentous Desulfonema limicola and Desulfonema magnum.</title>
        <authorList>
            <person name="Schnaars V."/>
            <person name="Wohlbrand L."/>
            <person name="Scheve S."/>
            <person name="Hinrichs C."/>
            <person name="Reinhardt R."/>
            <person name="Rabus R."/>
        </authorList>
    </citation>
    <scope>NUCLEOTIDE SEQUENCE</scope>
    <source>
        <strain evidence="22">4be13</strain>
    </source>
</reference>
<evidence type="ECO:0000259" key="21">
    <source>
        <dbReference type="PROSITE" id="PS50894"/>
    </source>
</evidence>
<keyword evidence="9 22" id="KW-0418">Kinase</keyword>
<feature type="domain" description="Response regulatory" evidence="20">
    <location>
        <begin position="630"/>
        <end position="747"/>
    </location>
</feature>
<dbReference type="InterPro" id="IPR004358">
    <property type="entry name" value="Sig_transdc_His_kin-like_C"/>
</dbReference>
<feature type="modified residue" description="Phosphohistidine" evidence="16">
    <location>
        <position position="971"/>
    </location>
</feature>
<dbReference type="Gene3D" id="3.30.565.10">
    <property type="entry name" value="Histidine kinase-like ATPase, C-terminal domain"/>
    <property type="match status" value="1"/>
</dbReference>
<comment type="subunit">
    <text evidence="14">At low DSF concentrations, interacts with RpfF.</text>
</comment>
<dbReference type="PANTHER" id="PTHR45339">
    <property type="entry name" value="HYBRID SIGNAL TRANSDUCTION HISTIDINE KINASE J"/>
    <property type="match status" value="1"/>
</dbReference>
<dbReference type="SMART" id="SM00388">
    <property type="entry name" value="HisKA"/>
    <property type="match status" value="1"/>
</dbReference>
<dbReference type="PANTHER" id="PTHR45339:SF1">
    <property type="entry name" value="HYBRID SIGNAL TRANSDUCTION HISTIDINE KINASE J"/>
    <property type="match status" value="1"/>
</dbReference>
<dbReference type="EC" id="2.7.13.3" evidence="3"/>
<gene>
    <name evidence="22" type="ORF">dnm_002740</name>
</gene>
<evidence type="ECO:0000256" key="5">
    <source>
        <dbReference type="ARBA" id="ARBA00022553"/>
    </source>
</evidence>
<dbReference type="Gene3D" id="3.40.50.2300">
    <property type="match status" value="3"/>
</dbReference>
<dbReference type="FunFam" id="1.10.287.130:FF:000002">
    <property type="entry name" value="Two-component osmosensing histidine kinase"/>
    <property type="match status" value="1"/>
</dbReference>
<keyword evidence="12" id="KW-0902">Two-component regulatory system</keyword>
<keyword evidence="13" id="KW-0472">Membrane</keyword>
<dbReference type="SUPFAM" id="SSF55781">
    <property type="entry name" value="GAF domain-like"/>
    <property type="match status" value="1"/>
</dbReference>
<dbReference type="KEGG" id="dmm:dnm_002740"/>
<dbReference type="InterPro" id="IPR003661">
    <property type="entry name" value="HisK_dim/P_dom"/>
</dbReference>
<dbReference type="GO" id="GO:0005524">
    <property type="term" value="F:ATP binding"/>
    <property type="evidence" value="ECO:0007669"/>
    <property type="project" value="UniProtKB-KW"/>
</dbReference>
<dbReference type="Pfam" id="PF02518">
    <property type="entry name" value="HATPase_c"/>
    <property type="match status" value="1"/>
</dbReference>
<evidence type="ECO:0000256" key="3">
    <source>
        <dbReference type="ARBA" id="ARBA00012438"/>
    </source>
</evidence>
<feature type="domain" description="Response regulatory" evidence="20">
    <location>
        <begin position="780"/>
        <end position="897"/>
    </location>
</feature>
<feature type="domain" description="Histidine kinase" evidence="19">
    <location>
        <begin position="378"/>
        <end position="610"/>
    </location>
</feature>
<keyword evidence="10" id="KW-0067">ATP-binding</keyword>
<dbReference type="Gene3D" id="3.30.450.40">
    <property type="match status" value="1"/>
</dbReference>
<dbReference type="SUPFAM" id="SSF47226">
    <property type="entry name" value="Histidine-containing phosphotransfer domain, HPT domain"/>
    <property type="match status" value="1"/>
</dbReference>
<dbReference type="SUPFAM" id="SSF52172">
    <property type="entry name" value="CheY-like"/>
    <property type="match status" value="3"/>
</dbReference>
<dbReference type="InterPro" id="IPR003018">
    <property type="entry name" value="GAF"/>
</dbReference>
<evidence type="ECO:0000256" key="2">
    <source>
        <dbReference type="ARBA" id="ARBA00004651"/>
    </source>
</evidence>
<feature type="domain" description="Response regulatory" evidence="20">
    <location>
        <begin position="61"/>
        <end position="179"/>
    </location>
</feature>
<protein>
    <recommendedName>
        <fullName evidence="15">Sensory/regulatory protein RpfC</fullName>
        <ecNumber evidence="3">2.7.13.3</ecNumber>
    </recommendedName>
</protein>
<keyword evidence="5 17" id="KW-0597">Phosphoprotein</keyword>
<dbReference type="Pfam" id="PF00512">
    <property type="entry name" value="HisKA"/>
    <property type="match status" value="1"/>
</dbReference>
<evidence type="ECO:0000256" key="12">
    <source>
        <dbReference type="ARBA" id="ARBA00023012"/>
    </source>
</evidence>
<dbReference type="SMART" id="SM00387">
    <property type="entry name" value="HATPase_c"/>
    <property type="match status" value="1"/>
</dbReference>
<dbReference type="PROSITE" id="PS50894">
    <property type="entry name" value="HPT"/>
    <property type="match status" value="1"/>
</dbReference>
<dbReference type="InterPro" id="IPR008207">
    <property type="entry name" value="Sig_transdc_His_kin_Hpt_dom"/>
</dbReference>
<evidence type="ECO:0000256" key="11">
    <source>
        <dbReference type="ARBA" id="ARBA00022989"/>
    </source>
</evidence>
<evidence type="ECO:0000256" key="10">
    <source>
        <dbReference type="ARBA" id="ARBA00022840"/>
    </source>
</evidence>
<evidence type="ECO:0000259" key="20">
    <source>
        <dbReference type="PROSITE" id="PS50110"/>
    </source>
</evidence>
<dbReference type="InterPro" id="IPR001789">
    <property type="entry name" value="Sig_transdc_resp-reg_receiver"/>
</dbReference>
<dbReference type="PRINTS" id="PR00344">
    <property type="entry name" value="BCTRLSENSOR"/>
</dbReference>
<name>A0A975BFT5_9BACT</name>
<dbReference type="InterPro" id="IPR005467">
    <property type="entry name" value="His_kinase_dom"/>
</dbReference>
<dbReference type="InterPro" id="IPR003594">
    <property type="entry name" value="HATPase_dom"/>
</dbReference>
<dbReference type="InterPro" id="IPR029016">
    <property type="entry name" value="GAF-like_dom_sf"/>
</dbReference>
<dbReference type="SMART" id="SM00065">
    <property type="entry name" value="GAF"/>
    <property type="match status" value="1"/>
</dbReference>
<evidence type="ECO:0000259" key="19">
    <source>
        <dbReference type="PROSITE" id="PS50109"/>
    </source>
</evidence>
<evidence type="ECO:0000313" key="23">
    <source>
        <dbReference type="Proteomes" id="UP000663722"/>
    </source>
</evidence>
<dbReference type="Gene3D" id="1.10.287.130">
    <property type="match status" value="1"/>
</dbReference>
<sequence>MKLKIAVGWAARSGPHPAKIVTAQVEIFQQNCLGEAGRKGQIILNFSGQKVRRMNEKIPFRVAVIEDNQNDMLLFQKAFEKERDQWEFICFCQSEDALGTFVTDYQTFDLVVADYKLPGMNGLELFKELNDRDIFLPFILLTGTGTENLAVEAIKAGTNDYVIKDSQNNYLNVLPITLRKVIRDYKDRLAYERTRRERDTISIISELFLSSGSLDDICQQVPKILADRFGFPFARITFWDQASDKIILAGATGVPDKNALPIQLPADRTVAGKVIASGKPLAELSISQRSEPQFDTYKKLGAETVVCVPMTGKRKVVGALSLADFSERRDAVSLTDTLRVIANHFAQEIEREEARQELEKAKQAAEAASKAKSEFLAMMSHEIRTPMNGVLGMTRLLLDTELPPRQREFVETIQASGESLLTIINDILDFSKIESGKMGLEKHPFELRLCIEESLELMASKASEKKIELISRIEPDVPSFISADINRLRQVLLNLVGNALKFTEEGEIFIWVRTSETGKAGTRDPGKISSAPPELLFSVRDTGIGIPEDKKRFLFQPFSQINASATRKHGGTGLGLVICSQLVKLMGGKLWAENSVGKGSTFSFTIQISPVSGMPRTYPAAASPELIKKHVLIADDNITSLQTLKLQCEQWGMIPYTASSGRAALNRIQQCQTFDIAILDIWMPEMSGLVLAEKIRQYQEYRDLPIILLNAIGDSRISLQNQNMTHLKVLRKPVRLSQLFNALTNHFGDQTASECREKPAKAPEVKTQINSQPGIRHPLRILVAEDNQINQKLTKYILKTAGYQADVVNNGTEALEKFEQQSYDVVLMDIQMPEMDGTEVTRHIRDNWPKEKQPWIIAMTADVLSGGKEKYLNQGMDDFISKPMQPEKLISALKNLRSPDIQKPSDDAPPVSDVQSPSCINLKKLFSLVHGKEDLMKDFVNTFLKDTPARVRKIDQAILAKDLEVLESQAHSLKSESAIFGATALSESCRILEHAARDRIREGLSETFVKLKKEYEQVRSALEAKLTA</sequence>
<evidence type="ECO:0000256" key="14">
    <source>
        <dbReference type="ARBA" id="ARBA00064003"/>
    </source>
</evidence>
<feature type="modified residue" description="4-aspartylphosphate" evidence="17">
    <location>
        <position position="829"/>
    </location>
</feature>
<dbReference type="InterPro" id="IPR036097">
    <property type="entry name" value="HisK_dim/P_sf"/>
</dbReference>
<dbReference type="CDD" id="cd00156">
    <property type="entry name" value="REC"/>
    <property type="match status" value="1"/>
</dbReference>
<dbReference type="Pfam" id="PF00072">
    <property type="entry name" value="Response_reg"/>
    <property type="match status" value="3"/>
</dbReference>
<dbReference type="FunFam" id="3.30.565.10:FF:000010">
    <property type="entry name" value="Sensor histidine kinase RcsC"/>
    <property type="match status" value="1"/>
</dbReference>
<dbReference type="EMBL" id="CP061800">
    <property type="protein sequence ID" value="QTA84280.1"/>
    <property type="molecule type" value="Genomic_DNA"/>
</dbReference>
<keyword evidence="8" id="KW-0547">Nucleotide-binding</keyword>
<dbReference type="Gene3D" id="1.20.120.160">
    <property type="entry name" value="HPT domain"/>
    <property type="match status" value="1"/>
</dbReference>
<comment type="subcellular location">
    <subcellularLocation>
        <location evidence="2">Cell membrane</location>
        <topology evidence="2">Multi-pass membrane protein</topology>
    </subcellularLocation>
</comment>
<keyword evidence="18" id="KW-0175">Coiled coil</keyword>
<evidence type="ECO:0000256" key="6">
    <source>
        <dbReference type="ARBA" id="ARBA00022679"/>
    </source>
</evidence>
<evidence type="ECO:0000256" key="9">
    <source>
        <dbReference type="ARBA" id="ARBA00022777"/>
    </source>
</evidence>
<dbReference type="GO" id="GO:0000155">
    <property type="term" value="F:phosphorelay sensor kinase activity"/>
    <property type="evidence" value="ECO:0007669"/>
    <property type="project" value="InterPro"/>
</dbReference>
<dbReference type="SUPFAM" id="SSF47384">
    <property type="entry name" value="Homodimeric domain of signal transducing histidine kinase"/>
    <property type="match status" value="1"/>
</dbReference>
<dbReference type="InterPro" id="IPR011006">
    <property type="entry name" value="CheY-like_superfamily"/>
</dbReference>
<proteinExistence type="predicted"/>
<feature type="domain" description="HPt" evidence="21">
    <location>
        <begin position="932"/>
        <end position="1025"/>
    </location>
</feature>
<feature type="coiled-coil region" evidence="18">
    <location>
        <begin position="344"/>
        <end position="374"/>
    </location>
</feature>
<dbReference type="CDD" id="cd17546">
    <property type="entry name" value="REC_hyHK_CKI1_RcsC-like"/>
    <property type="match status" value="1"/>
</dbReference>
<feature type="modified residue" description="4-aspartylphosphate" evidence="17">
    <location>
        <position position="680"/>
    </location>
</feature>
<keyword evidence="11" id="KW-1133">Transmembrane helix</keyword>
<evidence type="ECO:0000256" key="15">
    <source>
        <dbReference type="ARBA" id="ARBA00068150"/>
    </source>
</evidence>
<dbReference type="SMART" id="SM00448">
    <property type="entry name" value="REC"/>
    <property type="match status" value="3"/>
</dbReference>
<evidence type="ECO:0000256" key="7">
    <source>
        <dbReference type="ARBA" id="ARBA00022692"/>
    </source>
</evidence>
<evidence type="ECO:0000313" key="22">
    <source>
        <dbReference type="EMBL" id="QTA84280.1"/>
    </source>
</evidence>